<organism evidence="9 10">
    <name type="scientific">Melanomma pulvis-pyrius CBS 109.77</name>
    <dbReference type="NCBI Taxonomy" id="1314802"/>
    <lineage>
        <taxon>Eukaryota</taxon>
        <taxon>Fungi</taxon>
        <taxon>Dikarya</taxon>
        <taxon>Ascomycota</taxon>
        <taxon>Pezizomycotina</taxon>
        <taxon>Dothideomycetes</taxon>
        <taxon>Pleosporomycetidae</taxon>
        <taxon>Pleosporales</taxon>
        <taxon>Melanommataceae</taxon>
        <taxon>Melanomma</taxon>
    </lineage>
</organism>
<evidence type="ECO:0000256" key="4">
    <source>
        <dbReference type="ARBA" id="ARBA00022801"/>
    </source>
</evidence>
<keyword evidence="2" id="KW-0645">Protease</keyword>
<protein>
    <submittedName>
        <fullName evidence="9">Peptidase family M20/M25/M40</fullName>
    </submittedName>
</protein>
<dbReference type="PIRSF" id="PIRSF037217">
    <property type="entry name" value="Carboxypeptidase_S"/>
    <property type="match status" value="1"/>
</dbReference>
<evidence type="ECO:0000313" key="9">
    <source>
        <dbReference type="EMBL" id="KAF2787593.1"/>
    </source>
</evidence>
<dbReference type="InterPro" id="IPR001261">
    <property type="entry name" value="ArgE/DapE_CS"/>
</dbReference>
<feature type="binding site" evidence="7">
    <location>
        <position position="222"/>
    </location>
    <ligand>
        <name>Zn(2+)</name>
        <dbReference type="ChEBI" id="CHEBI:29105"/>
        <label>1</label>
    </ligand>
</feature>
<dbReference type="InterPro" id="IPR011650">
    <property type="entry name" value="Peptidase_M20_dimer"/>
</dbReference>
<evidence type="ECO:0000256" key="7">
    <source>
        <dbReference type="PIRSR" id="PIRSR037217-2"/>
    </source>
</evidence>
<dbReference type="PANTHER" id="PTHR45962:SF1">
    <property type="entry name" value="N-FATTY-ACYL-AMINO ACID SYNTHASE_HYDROLASE PM20D1"/>
    <property type="match status" value="1"/>
</dbReference>
<dbReference type="EMBL" id="MU002300">
    <property type="protein sequence ID" value="KAF2787593.1"/>
    <property type="molecule type" value="Genomic_DNA"/>
</dbReference>
<feature type="binding site" evidence="7">
    <location>
        <position position="154"/>
    </location>
    <ligand>
        <name>Zn(2+)</name>
        <dbReference type="ChEBI" id="CHEBI:29105"/>
        <label>2</label>
    </ligand>
</feature>
<dbReference type="PANTHER" id="PTHR45962">
    <property type="entry name" value="N-FATTY-ACYL-AMINO ACID SYNTHASE/HYDROLASE PM20D1"/>
    <property type="match status" value="1"/>
</dbReference>
<feature type="binding site" evidence="7">
    <location>
        <position position="187"/>
    </location>
    <ligand>
        <name>Zn(2+)</name>
        <dbReference type="ChEBI" id="CHEBI:29105"/>
        <label>2</label>
    </ligand>
</feature>
<sequence length="563" mass="62693">MSSRRRFGFLQSVILGLVLASVVIWCRFGNFQRIGESFQPDVSGLNNWCPVPDVVTPLKDLLLSSGHFDEPGVLETQIQRLSAAVQVPTESFDDNGEVDEDPRWTTIDDFHKILEELFPLIYSQYKPTKVNRYGLLYTFNGTDVTKKPLLLTAHQDVVPAGPTSGWTYPPFSPHFDGIFLWGRGSTDCKNVLIGILSALEDLTSQDFLPKRTVVLAFGFDEETGGYRGAAKLAQALLAEWGSDSFEFLLDEGGMGVQEVGDVLYALPGVAEKGYHDIELTLQTTGGHSSKPPFHTGIGIMADMVVALEKHPYVPRLTQSNPFRRVLECRATYSPREVEPWLKKALRNGDEEELAARLVEGAHEERWLMQTSQAVDVFAGGVKVNALPEKVMVLINHRIAPHDSIEVVNQHVHNVLKPIAANYGIQIMEPSAIASNTQNATSTGTLAFSFPQSLDVAPVSPTNNRVWSVFAGTLRSVFQHPSSASQETLDRPRRVIPVGDIMTGNTDTQHYWNLTKNIYRFTPAREGSRVNTHGADERMRMDAHIEGIKVYYDLIRNFDVWNGE</sequence>
<feature type="active site" description="Proton acceptor" evidence="6">
    <location>
        <position position="221"/>
    </location>
</feature>
<dbReference type="CDD" id="cd05674">
    <property type="entry name" value="M20_yscS"/>
    <property type="match status" value="1"/>
</dbReference>
<dbReference type="InterPro" id="IPR002933">
    <property type="entry name" value="Peptidase_M20"/>
</dbReference>
<dbReference type="Pfam" id="PF01546">
    <property type="entry name" value="Peptidase_M20"/>
    <property type="match status" value="1"/>
</dbReference>
<dbReference type="Proteomes" id="UP000799757">
    <property type="component" value="Unassembled WGS sequence"/>
</dbReference>
<evidence type="ECO:0000256" key="1">
    <source>
        <dbReference type="ARBA" id="ARBA00006247"/>
    </source>
</evidence>
<dbReference type="GO" id="GO:0000328">
    <property type="term" value="C:fungal-type vacuole lumen"/>
    <property type="evidence" value="ECO:0007669"/>
    <property type="project" value="TreeGrafter"/>
</dbReference>
<comment type="similarity">
    <text evidence="1">Belongs to the peptidase M20A family.</text>
</comment>
<dbReference type="SUPFAM" id="SSF53187">
    <property type="entry name" value="Zn-dependent exopeptidases"/>
    <property type="match status" value="1"/>
</dbReference>
<dbReference type="SUPFAM" id="SSF55031">
    <property type="entry name" value="Bacterial exopeptidase dimerisation domain"/>
    <property type="match status" value="1"/>
</dbReference>
<dbReference type="PROSITE" id="PS00759">
    <property type="entry name" value="ARGE_DAPE_CPG2_2"/>
    <property type="match status" value="1"/>
</dbReference>
<evidence type="ECO:0000259" key="8">
    <source>
        <dbReference type="Pfam" id="PF07687"/>
    </source>
</evidence>
<keyword evidence="10" id="KW-1185">Reference proteome</keyword>
<dbReference type="GO" id="GO:0046872">
    <property type="term" value="F:metal ion binding"/>
    <property type="evidence" value="ECO:0007669"/>
    <property type="project" value="UniProtKB-KW"/>
</dbReference>
<name>A0A6A6WUG9_9PLEO</name>
<gene>
    <name evidence="9" type="ORF">K505DRAFT_257376</name>
</gene>
<dbReference type="Gene3D" id="3.30.70.360">
    <property type="match status" value="1"/>
</dbReference>
<keyword evidence="3 7" id="KW-0479">Metal-binding</keyword>
<evidence type="ECO:0000313" key="10">
    <source>
        <dbReference type="Proteomes" id="UP000799757"/>
    </source>
</evidence>
<dbReference type="GO" id="GO:0051603">
    <property type="term" value="P:proteolysis involved in protein catabolic process"/>
    <property type="evidence" value="ECO:0007669"/>
    <property type="project" value="TreeGrafter"/>
</dbReference>
<dbReference type="InterPro" id="IPR017141">
    <property type="entry name" value="Pept_M20_carboxypep"/>
</dbReference>
<dbReference type="Gene3D" id="3.40.630.10">
    <property type="entry name" value="Zn peptidases"/>
    <property type="match status" value="1"/>
</dbReference>
<feature type="domain" description="Peptidase M20 dimerisation" evidence="8">
    <location>
        <begin position="270"/>
        <end position="422"/>
    </location>
</feature>
<feature type="binding site" evidence="7">
    <location>
        <position position="187"/>
    </location>
    <ligand>
        <name>Zn(2+)</name>
        <dbReference type="ChEBI" id="CHEBI:29105"/>
        <label>1</label>
    </ligand>
</feature>
<dbReference type="Pfam" id="PF07687">
    <property type="entry name" value="M20_dimer"/>
    <property type="match status" value="1"/>
</dbReference>
<dbReference type="AlphaFoldDB" id="A0A6A6WUG9"/>
<dbReference type="GO" id="GO:0004181">
    <property type="term" value="F:metallocarboxypeptidase activity"/>
    <property type="evidence" value="ECO:0007669"/>
    <property type="project" value="InterPro"/>
</dbReference>
<feature type="binding site" evidence="7">
    <location>
        <position position="532"/>
    </location>
    <ligand>
        <name>Zn(2+)</name>
        <dbReference type="ChEBI" id="CHEBI:29105"/>
        <label>1</label>
    </ligand>
</feature>
<reference evidence="9" key="1">
    <citation type="journal article" date="2020" name="Stud. Mycol.">
        <title>101 Dothideomycetes genomes: a test case for predicting lifestyles and emergence of pathogens.</title>
        <authorList>
            <person name="Haridas S."/>
            <person name="Albert R."/>
            <person name="Binder M."/>
            <person name="Bloem J."/>
            <person name="Labutti K."/>
            <person name="Salamov A."/>
            <person name="Andreopoulos B."/>
            <person name="Baker S."/>
            <person name="Barry K."/>
            <person name="Bills G."/>
            <person name="Bluhm B."/>
            <person name="Cannon C."/>
            <person name="Castanera R."/>
            <person name="Culley D."/>
            <person name="Daum C."/>
            <person name="Ezra D."/>
            <person name="Gonzalez J."/>
            <person name="Henrissat B."/>
            <person name="Kuo A."/>
            <person name="Liang C."/>
            <person name="Lipzen A."/>
            <person name="Lutzoni F."/>
            <person name="Magnuson J."/>
            <person name="Mondo S."/>
            <person name="Nolan M."/>
            <person name="Ohm R."/>
            <person name="Pangilinan J."/>
            <person name="Park H.-J."/>
            <person name="Ramirez L."/>
            <person name="Alfaro M."/>
            <person name="Sun H."/>
            <person name="Tritt A."/>
            <person name="Yoshinaga Y."/>
            <person name="Zwiers L.-H."/>
            <person name="Turgeon B."/>
            <person name="Goodwin S."/>
            <person name="Spatafora J."/>
            <person name="Crous P."/>
            <person name="Grigoriev I."/>
        </authorList>
    </citation>
    <scope>NUCLEOTIDE SEQUENCE</scope>
    <source>
        <strain evidence="9">CBS 109.77</strain>
    </source>
</reference>
<keyword evidence="5 7" id="KW-0862">Zinc</keyword>
<evidence type="ECO:0000256" key="5">
    <source>
        <dbReference type="ARBA" id="ARBA00022833"/>
    </source>
</evidence>
<dbReference type="InterPro" id="IPR047177">
    <property type="entry name" value="Pept_M20A"/>
</dbReference>
<proteinExistence type="inferred from homology"/>
<dbReference type="InterPro" id="IPR036264">
    <property type="entry name" value="Bact_exopeptidase_dim_dom"/>
</dbReference>
<dbReference type="PROSITE" id="PS00758">
    <property type="entry name" value="ARGE_DAPE_CPG2_1"/>
    <property type="match status" value="1"/>
</dbReference>
<keyword evidence="4" id="KW-0378">Hydrolase</keyword>
<feature type="binding site" evidence="7">
    <location>
        <position position="250"/>
    </location>
    <ligand>
        <name>Zn(2+)</name>
        <dbReference type="ChEBI" id="CHEBI:29105"/>
        <label>2</label>
    </ligand>
</feature>
<evidence type="ECO:0000256" key="2">
    <source>
        <dbReference type="ARBA" id="ARBA00022670"/>
    </source>
</evidence>
<evidence type="ECO:0000256" key="3">
    <source>
        <dbReference type="ARBA" id="ARBA00022723"/>
    </source>
</evidence>
<dbReference type="Gene3D" id="1.10.150.900">
    <property type="match status" value="1"/>
</dbReference>
<accession>A0A6A6WUG9</accession>
<evidence type="ECO:0000256" key="6">
    <source>
        <dbReference type="PIRSR" id="PIRSR037217-1"/>
    </source>
</evidence>
<feature type="active site" evidence="6">
    <location>
        <position position="156"/>
    </location>
</feature>
<dbReference type="OrthoDB" id="3064516at2759"/>